<evidence type="ECO:0000313" key="2">
    <source>
        <dbReference type="EMBL" id="KAK7045857.1"/>
    </source>
</evidence>
<protein>
    <recommendedName>
        <fullName evidence="1">F-box domain-containing protein</fullName>
    </recommendedName>
</protein>
<dbReference type="PROSITE" id="PS50181">
    <property type="entry name" value="FBOX"/>
    <property type="match status" value="1"/>
</dbReference>
<dbReference type="Proteomes" id="UP001383192">
    <property type="component" value="Unassembled WGS sequence"/>
</dbReference>
<keyword evidence="3" id="KW-1185">Reference proteome</keyword>
<reference evidence="2 3" key="1">
    <citation type="submission" date="2024-01" db="EMBL/GenBank/DDBJ databases">
        <title>A draft genome for a cacao thread blight-causing isolate of Paramarasmius palmivorus.</title>
        <authorList>
            <person name="Baruah I.K."/>
            <person name="Bukari Y."/>
            <person name="Amoako-Attah I."/>
            <person name="Meinhardt L.W."/>
            <person name="Bailey B.A."/>
            <person name="Cohen S.P."/>
        </authorList>
    </citation>
    <scope>NUCLEOTIDE SEQUENCE [LARGE SCALE GENOMIC DNA]</scope>
    <source>
        <strain evidence="2 3">GH-12</strain>
    </source>
</reference>
<dbReference type="CDD" id="cd09917">
    <property type="entry name" value="F-box_SF"/>
    <property type="match status" value="1"/>
</dbReference>
<comment type="caution">
    <text evidence="2">The sequence shown here is derived from an EMBL/GenBank/DDBJ whole genome shotgun (WGS) entry which is preliminary data.</text>
</comment>
<dbReference type="EMBL" id="JAYKXP010000023">
    <property type="protein sequence ID" value="KAK7045857.1"/>
    <property type="molecule type" value="Genomic_DNA"/>
</dbReference>
<dbReference type="AlphaFoldDB" id="A0AAW0D6D0"/>
<evidence type="ECO:0000259" key="1">
    <source>
        <dbReference type="PROSITE" id="PS50181"/>
    </source>
</evidence>
<evidence type="ECO:0000313" key="3">
    <source>
        <dbReference type="Proteomes" id="UP001383192"/>
    </source>
</evidence>
<dbReference type="Pfam" id="PF12937">
    <property type="entry name" value="F-box-like"/>
    <property type="match status" value="1"/>
</dbReference>
<feature type="domain" description="F-box" evidence="1">
    <location>
        <begin position="1"/>
        <end position="45"/>
    </location>
</feature>
<dbReference type="SUPFAM" id="SSF81383">
    <property type="entry name" value="F-box domain"/>
    <property type="match status" value="1"/>
</dbReference>
<gene>
    <name evidence="2" type="ORF">VNI00_007279</name>
</gene>
<organism evidence="2 3">
    <name type="scientific">Paramarasmius palmivorus</name>
    <dbReference type="NCBI Taxonomy" id="297713"/>
    <lineage>
        <taxon>Eukaryota</taxon>
        <taxon>Fungi</taxon>
        <taxon>Dikarya</taxon>
        <taxon>Basidiomycota</taxon>
        <taxon>Agaricomycotina</taxon>
        <taxon>Agaricomycetes</taxon>
        <taxon>Agaricomycetidae</taxon>
        <taxon>Agaricales</taxon>
        <taxon>Marasmiineae</taxon>
        <taxon>Marasmiaceae</taxon>
        <taxon>Paramarasmius</taxon>
    </lineage>
</organism>
<accession>A0AAW0D6D0</accession>
<dbReference type="InterPro" id="IPR036047">
    <property type="entry name" value="F-box-like_dom_sf"/>
</dbReference>
<sequence>MSLNTIPPEIWLKIFHNLPASELCHVLLSCKSFHALAKEEIYQDISLSSPQNIVKFLLHIKKNDDAAQKVVSLRFNHRHLLYVNNAHLGSILQLSKTTLPRLVNLRNLGLYGVPRNYDAYLNSAWFSQILDECTFPHLRMFETDVMLTQDSIDNFLFRHQSTIEVLSLRSDWNAIFSIEPPLRCDRLVMFACRPFLLRRWLPMINVPALRRVVVYVGEECDLNALRENIENLTIGIPEMEIQVYGEIPVGDVWNAVSHHPLVGVLKVVKVDEAFD</sequence>
<name>A0AAW0D6D0_9AGAR</name>
<dbReference type="InterPro" id="IPR001810">
    <property type="entry name" value="F-box_dom"/>
</dbReference>
<proteinExistence type="predicted"/>
<dbReference type="Gene3D" id="1.20.1280.50">
    <property type="match status" value="1"/>
</dbReference>